<dbReference type="EC" id="2.7.6.3" evidence="2"/>
<reference evidence="9" key="1">
    <citation type="submission" date="2020-04" db="EMBL/GenBank/DDBJ databases">
        <authorList>
            <person name="Zhang T."/>
        </authorList>
    </citation>
    <scope>NUCLEOTIDE SEQUENCE</scope>
    <source>
        <strain evidence="9">HKST-UBA01</strain>
    </source>
</reference>
<dbReference type="AlphaFoldDB" id="A0A956LZJ5"/>
<dbReference type="GO" id="GO:0046656">
    <property type="term" value="P:folic acid biosynthetic process"/>
    <property type="evidence" value="ECO:0007669"/>
    <property type="project" value="UniProtKB-KW"/>
</dbReference>
<keyword evidence="7" id="KW-0289">Folate biosynthesis</keyword>
<dbReference type="Proteomes" id="UP000697710">
    <property type="component" value="Unassembled WGS sequence"/>
</dbReference>
<dbReference type="PROSITE" id="PS00794">
    <property type="entry name" value="HPPK"/>
    <property type="match status" value="1"/>
</dbReference>
<keyword evidence="6" id="KW-0067">ATP-binding</keyword>
<evidence type="ECO:0000256" key="5">
    <source>
        <dbReference type="ARBA" id="ARBA00022777"/>
    </source>
</evidence>
<comment type="pathway">
    <text evidence="1">Cofactor biosynthesis; tetrahydrofolate biosynthesis; 2-amino-4-hydroxy-6-hydroxymethyl-7,8-dihydropteridine diphosphate from 7,8-dihydroneopterin triphosphate: step 4/4.</text>
</comment>
<accession>A0A956LZJ5</accession>
<dbReference type="PANTHER" id="PTHR43071:SF1">
    <property type="entry name" value="2-AMINO-4-HYDROXY-6-HYDROXYMETHYLDIHYDROPTERIDINE PYROPHOSPHOKINASE"/>
    <property type="match status" value="1"/>
</dbReference>
<dbReference type="GO" id="GO:0003848">
    <property type="term" value="F:2-amino-4-hydroxy-6-hydroxymethyldihydropteridine diphosphokinase activity"/>
    <property type="evidence" value="ECO:0007669"/>
    <property type="project" value="UniProtKB-EC"/>
</dbReference>
<dbReference type="CDD" id="cd00483">
    <property type="entry name" value="HPPK"/>
    <property type="match status" value="1"/>
</dbReference>
<keyword evidence="4" id="KW-0547">Nucleotide-binding</keyword>
<keyword evidence="3 9" id="KW-0808">Transferase</keyword>
<gene>
    <name evidence="9" type="primary">folK</name>
    <name evidence="9" type="ORF">KC729_10350</name>
</gene>
<evidence type="ECO:0000256" key="6">
    <source>
        <dbReference type="ARBA" id="ARBA00022840"/>
    </source>
</evidence>
<evidence type="ECO:0000256" key="4">
    <source>
        <dbReference type="ARBA" id="ARBA00022741"/>
    </source>
</evidence>
<dbReference type="Pfam" id="PF01288">
    <property type="entry name" value="HPPK"/>
    <property type="match status" value="1"/>
</dbReference>
<evidence type="ECO:0000256" key="7">
    <source>
        <dbReference type="ARBA" id="ARBA00022909"/>
    </source>
</evidence>
<protein>
    <recommendedName>
        <fullName evidence="2">2-amino-4-hydroxy-6-hydroxymethyldihydropteridine diphosphokinase</fullName>
        <ecNumber evidence="2">2.7.6.3</ecNumber>
    </recommendedName>
</protein>
<evidence type="ECO:0000259" key="8">
    <source>
        <dbReference type="PROSITE" id="PS00794"/>
    </source>
</evidence>
<dbReference type="PANTHER" id="PTHR43071">
    <property type="entry name" value="2-AMINO-4-HYDROXY-6-HYDROXYMETHYLDIHYDROPTERIDINE PYROPHOSPHOKINASE"/>
    <property type="match status" value="1"/>
</dbReference>
<proteinExistence type="predicted"/>
<evidence type="ECO:0000256" key="2">
    <source>
        <dbReference type="ARBA" id="ARBA00013253"/>
    </source>
</evidence>
<evidence type="ECO:0000313" key="9">
    <source>
        <dbReference type="EMBL" id="MCA9728073.1"/>
    </source>
</evidence>
<evidence type="ECO:0000256" key="3">
    <source>
        <dbReference type="ARBA" id="ARBA00022679"/>
    </source>
</evidence>
<dbReference type="NCBIfam" id="TIGR01498">
    <property type="entry name" value="folK"/>
    <property type="match status" value="1"/>
</dbReference>
<dbReference type="GO" id="GO:0005524">
    <property type="term" value="F:ATP binding"/>
    <property type="evidence" value="ECO:0007669"/>
    <property type="project" value="UniProtKB-KW"/>
</dbReference>
<evidence type="ECO:0000313" key="10">
    <source>
        <dbReference type="Proteomes" id="UP000697710"/>
    </source>
</evidence>
<sequence>MKHVWIALGSNLGDRADLLARAVALLAEAGVSPLAVSHLYETLPEHGRDEPLYINAVVHAETPLEPRALLQLLQQVERRLGRSPVERSGPRTCDLDLLAVDDLRAEEPDLTLPHPRLHHRPFVLVPLCELDPNWRPPGFRETVSELLAALDTEPGETCLYGCLELAEPVANAYPWRHRAGPCHHDDAQTGAEGGP</sequence>
<dbReference type="GO" id="GO:0016301">
    <property type="term" value="F:kinase activity"/>
    <property type="evidence" value="ECO:0007669"/>
    <property type="project" value="UniProtKB-KW"/>
</dbReference>
<comment type="caution">
    <text evidence="9">The sequence shown here is derived from an EMBL/GenBank/DDBJ whole genome shotgun (WGS) entry which is preliminary data.</text>
</comment>
<evidence type="ECO:0000256" key="1">
    <source>
        <dbReference type="ARBA" id="ARBA00005051"/>
    </source>
</evidence>
<dbReference type="InterPro" id="IPR000550">
    <property type="entry name" value="Hppk"/>
</dbReference>
<reference evidence="9" key="2">
    <citation type="journal article" date="2021" name="Microbiome">
        <title>Successional dynamics and alternative stable states in a saline activated sludge microbial community over 9 years.</title>
        <authorList>
            <person name="Wang Y."/>
            <person name="Ye J."/>
            <person name="Ju F."/>
            <person name="Liu L."/>
            <person name="Boyd J.A."/>
            <person name="Deng Y."/>
            <person name="Parks D.H."/>
            <person name="Jiang X."/>
            <person name="Yin X."/>
            <person name="Woodcroft B.J."/>
            <person name="Tyson G.W."/>
            <person name="Hugenholtz P."/>
            <person name="Polz M.F."/>
            <person name="Zhang T."/>
        </authorList>
    </citation>
    <scope>NUCLEOTIDE SEQUENCE</scope>
    <source>
        <strain evidence="9">HKST-UBA01</strain>
    </source>
</reference>
<dbReference type="InterPro" id="IPR035907">
    <property type="entry name" value="Hppk_sf"/>
</dbReference>
<organism evidence="9 10">
    <name type="scientific">Eiseniibacteriota bacterium</name>
    <dbReference type="NCBI Taxonomy" id="2212470"/>
    <lineage>
        <taxon>Bacteria</taxon>
        <taxon>Candidatus Eiseniibacteriota</taxon>
    </lineage>
</organism>
<dbReference type="SUPFAM" id="SSF55083">
    <property type="entry name" value="6-hydroxymethyl-7,8-dihydropterin pyrophosphokinase, HPPK"/>
    <property type="match status" value="1"/>
</dbReference>
<keyword evidence="5" id="KW-0418">Kinase</keyword>
<dbReference type="EMBL" id="JAGQHR010000294">
    <property type="protein sequence ID" value="MCA9728073.1"/>
    <property type="molecule type" value="Genomic_DNA"/>
</dbReference>
<name>A0A956LZJ5_UNCEI</name>
<feature type="domain" description="7,8-dihydro-6-hydroxymethylpterin-pyrophosphokinase" evidence="8">
    <location>
        <begin position="87"/>
        <end position="98"/>
    </location>
</feature>
<dbReference type="Gene3D" id="3.30.70.560">
    <property type="entry name" value="7,8-Dihydro-6-hydroxymethylpterin-pyrophosphokinase HPPK"/>
    <property type="match status" value="1"/>
</dbReference>